<dbReference type="Gene3D" id="3.40.630.10">
    <property type="entry name" value="Zn peptidases"/>
    <property type="match status" value="1"/>
</dbReference>
<dbReference type="GO" id="GO:0051603">
    <property type="term" value="P:proteolysis involved in protein catabolic process"/>
    <property type="evidence" value="ECO:0007669"/>
    <property type="project" value="TreeGrafter"/>
</dbReference>
<dbReference type="InterPro" id="IPR001261">
    <property type="entry name" value="ArgE/DapE_CS"/>
</dbReference>
<dbReference type="PROSITE" id="PS00758">
    <property type="entry name" value="ARGE_DAPE_CPG2_1"/>
    <property type="match status" value="1"/>
</dbReference>
<dbReference type="SUPFAM" id="SSF53187">
    <property type="entry name" value="Zn-dependent exopeptidases"/>
    <property type="match status" value="1"/>
</dbReference>
<protein>
    <recommendedName>
        <fullName evidence="9">Zn-dependent exopeptidase</fullName>
    </recommendedName>
</protein>
<dbReference type="GO" id="GO:0004180">
    <property type="term" value="F:carboxypeptidase activity"/>
    <property type="evidence" value="ECO:0007669"/>
    <property type="project" value="TreeGrafter"/>
</dbReference>
<evidence type="ECO:0000256" key="2">
    <source>
        <dbReference type="ARBA" id="ARBA00022670"/>
    </source>
</evidence>
<dbReference type="InterPro" id="IPR002933">
    <property type="entry name" value="Peptidase_M20"/>
</dbReference>
<comment type="similarity">
    <text evidence="1">Belongs to the peptidase M20A family.</text>
</comment>
<dbReference type="Pfam" id="PF01546">
    <property type="entry name" value="Peptidase_M20"/>
    <property type="match status" value="1"/>
</dbReference>
<dbReference type="PANTHER" id="PTHR45962:SF1">
    <property type="entry name" value="N-FATTY-ACYL-AMINO ACID SYNTHASE_HYDROLASE PM20D1"/>
    <property type="match status" value="1"/>
</dbReference>
<evidence type="ECO:0000256" key="6">
    <source>
        <dbReference type="SAM" id="MobiDB-lite"/>
    </source>
</evidence>
<reference evidence="7" key="1">
    <citation type="journal article" date="2019" name="Environ. Microbiol.">
        <title>Fungal ecological strategies reflected in gene transcription - a case study of two litter decomposers.</title>
        <authorList>
            <person name="Barbi F."/>
            <person name="Kohler A."/>
            <person name="Barry K."/>
            <person name="Baskaran P."/>
            <person name="Daum C."/>
            <person name="Fauchery L."/>
            <person name="Ihrmark K."/>
            <person name="Kuo A."/>
            <person name="LaButti K."/>
            <person name="Lipzen A."/>
            <person name="Morin E."/>
            <person name="Grigoriev I.V."/>
            <person name="Henrissat B."/>
            <person name="Lindahl B."/>
            <person name="Martin F."/>
        </authorList>
    </citation>
    <scope>NUCLEOTIDE SEQUENCE</scope>
    <source>
        <strain evidence="7">JB14</strain>
    </source>
</reference>
<dbReference type="OrthoDB" id="3064516at2759"/>
<name>A0A6A4HS76_9AGAR</name>
<dbReference type="GO" id="GO:0046872">
    <property type="term" value="F:metal ion binding"/>
    <property type="evidence" value="ECO:0007669"/>
    <property type="project" value="UniProtKB-KW"/>
</dbReference>
<keyword evidence="2" id="KW-0645">Protease</keyword>
<keyword evidence="5" id="KW-0862">Zinc</keyword>
<evidence type="ECO:0000256" key="1">
    <source>
        <dbReference type="ARBA" id="ARBA00006247"/>
    </source>
</evidence>
<keyword evidence="8" id="KW-1185">Reference proteome</keyword>
<evidence type="ECO:0000256" key="3">
    <source>
        <dbReference type="ARBA" id="ARBA00022723"/>
    </source>
</evidence>
<dbReference type="Proteomes" id="UP000799118">
    <property type="component" value="Unassembled WGS sequence"/>
</dbReference>
<dbReference type="AlphaFoldDB" id="A0A6A4HS76"/>
<evidence type="ECO:0008006" key="9">
    <source>
        <dbReference type="Google" id="ProtNLM"/>
    </source>
</evidence>
<dbReference type="PANTHER" id="PTHR45962">
    <property type="entry name" value="N-FATTY-ACYL-AMINO ACID SYNTHASE/HYDROLASE PM20D1"/>
    <property type="match status" value="1"/>
</dbReference>
<dbReference type="GO" id="GO:0000328">
    <property type="term" value="C:fungal-type vacuole lumen"/>
    <property type="evidence" value="ECO:0007669"/>
    <property type="project" value="TreeGrafter"/>
</dbReference>
<evidence type="ECO:0000313" key="7">
    <source>
        <dbReference type="EMBL" id="KAE9400823.1"/>
    </source>
</evidence>
<feature type="region of interest" description="Disordered" evidence="6">
    <location>
        <begin position="306"/>
        <end position="329"/>
    </location>
</feature>
<proteinExistence type="inferred from homology"/>
<sequence>MGDKDKKEFEFVKPEDESLFGNISSSRGIINQQTYVHEADNMEGMNPTLKPLMLAAHQDTVPVDQHARPMDPSSLLRLSMGNGYGGEERGIANPRLLGSSKGFVGLCFTTPIHGGVFANRTAVELLLQQGFKPRRTVVLAFGMDEEIGGMQGGPAVREFLLSQYGYHGFTLLIDEGTQFEVLKDSATIVVKPGVAEKGIVDVNPSEFPSPIPALILRARTDNSALEQLQEELLKLNERLWEMYMGNSQAVTAIGGGLKSNVLPTSAWALVDHRIAGWSSVEEIKSRYIDLFTPLTRSLNLSFSAFEESNTNDTSTESGPPPSETYPSNGHIELSSIFDKARDPSPSSPIFESAAWELLGGTVKGTLDEPLGGLYDGMEVKPEFVIGGTDTVHYTALTENIFRYAHCPTDNSIRGSYDINEAIRGKVYLEMIRFHGRSILNADETDLLG</sequence>
<dbReference type="EMBL" id="ML769453">
    <property type="protein sequence ID" value="KAE9400823.1"/>
    <property type="molecule type" value="Genomic_DNA"/>
</dbReference>
<evidence type="ECO:0000313" key="8">
    <source>
        <dbReference type="Proteomes" id="UP000799118"/>
    </source>
</evidence>
<evidence type="ECO:0000256" key="5">
    <source>
        <dbReference type="ARBA" id="ARBA00022833"/>
    </source>
</evidence>
<keyword evidence="4" id="KW-0378">Hydrolase</keyword>
<organism evidence="7 8">
    <name type="scientific">Gymnopus androsaceus JB14</name>
    <dbReference type="NCBI Taxonomy" id="1447944"/>
    <lineage>
        <taxon>Eukaryota</taxon>
        <taxon>Fungi</taxon>
        <taxon>Dikarya</taxon>
        <taxon>Basidiomycota</taxon>
        <taxon>Agaricomycotina</taxon>
        <taxon>Agaricomycetes</taxon>
        <taxon>Agaricomycetidae</taxon>
        <taxon>Agaricales</taxon>
        <taxon>Marasmiineae</taxon>
        <taxon>Omphalotaceae</taxon>
        <taxon>Gymnopus</taxon>
    </lineage>
</organism>
<accession>A0A6A4HS76</accession>
<feature type="compositionally biased region" description="Polar residues" evidence="6">
    <location>
        <begin position="306"/>
        <end position="317"/>
    </location>
</feature>
<evidence type="ECO:0000256" key="4">
    <source>
        <dbReference type="ARBA" id="ARBA00022801"/>
    </source>
</evidence>
<keyword evidence="3" id="KW-0479">Metal-binding</keyword>
<gene>
    <name evidence="7" type="ORF">BT96DRAFT_975155</name>
</gene>
<dbReference type="InterPro" id="IPR047177">
    <property type="entry name" value="Pept_M20A"/>
</dbReference>